<dbReference type="AlphaFoldDB" id="A0A4Z2GG07"/>
<name>A0A4Z2GG07_9TELE</name>
<gene>
    <name evidence="2" type="ORF">EYF80_037326</name>
</gene>
<keyword evidence="3" id="KW-1185">Reference proteome</keyword>
<organism evidence="2 3">
    <name type="scientific">Liparis tanakae</name>
    <name type="common">Tanaka's snailfish</name>
    <dbReference type="NCBI Taxonomy" id="230148"/>
    <lineage>
        <taxon>Eukaryota</taxon>
        <taxon>Metazoa</taxon>
        <taxon>Chordata</taxon>
        <taxon>Craniata</taxon>
        <taxon>Vertebrata</taxon>
        <taxon>Euteleostomi</taxon>
        <taxon>Actinopterygii</taxon>
        <taxon>Neopterygii</taxon>
        <taxon>Teleostei</taxon>
        <taxon>Neoteleostei</taxon>
        <taxon>Acanthomorphata</taxon>
        <taxon>Eupercaria</taxon>
        <taxon>Perciformes</taxon>
        <taxon>Cottioidei</taxon>
        <taxon>Cottales</taxon>
        <taxon>Liparidae</taxon>
        <taxon>Liparis</taxon>
    </lineage>
</organism>
<comment type="caution">
    <text evidence="2">The sequence shown here is derived from an EMBL/GenBank/DDBJ whole genome shotgun (WGS) entry which is preliminary data.</text>
</comment>
<sequence>MEDSVTRTNTAVDVQSSDRPDLYRGGQSIRLPEGCISKLLLHRWGHMPLCQAVSSSGTAESSGARAFTCSSGTSRGVLLPVMLRGKIWRHENGSGVKKTPSHELCFQRGSYL</sequence>
<evidence type="ECO:0000313" key="2">
    <source>
        <dbReference type="EMBL" id="TNN52467.1"/>
    </source>
</evidence>
<feature type="region of interest" description="Disordered" evidence="1">
    <location>
        <begin position="1"/>
        <end position="20"/>
    </location>
</feature>
<feature type="compositionally biased region" description="Polar residues" evidence="1">
    <location>
        <begin position="1"/>
        <end position="15"/>
    </location>
</feature>
<evidence type="ECO:0000313" key="3">
    <source>
        <dbReference type="Proteomes" id="UP000314294"/>
    </source>
</evidence>
<dbReference type="EMBL" id="SRLO01000546">
    <property type="protein sequence ID" value="TNN52467.1"/>
    <property type="molecule type" value="Genomic_DNA"/>
</dbReference>
<protein>
    <submittedName>
        <fullName evidence="2">Uncharacterized protein</fullName>
    </submittedName>
</protein>
<evidence type="ECO:0000256" key="1">
    <source>
        <dbReference type="SAM" id="MobiDB-lite"/>
    </source>
</evidence>
<proteinExistence type="predicted"/>
<accession>A0A4Z2GG07</accession>
<dbReference type="Proteomes" id="UP000314294">
    <property type="component" value="Unassembled WGS sequence"/>
</dbReference>
<reference evidence="2 3" key="1">
    <citation type="submission" date="2019-03" db="EMBL/GenBank/DDBJ databases">
        <title>First draft genome of Liparis tanakae, snailfish: a comprehensive survey of snailfish specific genes.</title>
        <authorList>
            <person name="Kim W."/>
            <person name="Song I."/>
            <person name="Jeong J.-H."/>
            <person name="Kim D."/>
            <person name="Kim S."/>
            <person name="Ryu S."/>
            <person name="Song J.Y."/>
            <person name="Lee S.K."/>
        </authorList>
    </citation>
    <scope>NUCLEOTIDE SEQUENCE [LARGE SCALE GENOMIC DNA]</scope>
    <source>
        <tissue evidence="2">Muscle</tissue>
    </source>
</reference>